<dbReference type="AlphaFoldDB" id="A0A4R2L865"/>
<dbReference type="Proteomes" id="UP000295765">
    <property type="component" value="Unassembled WGS sequence"/>
</dbReference>
<evidence type="ECO:0000313" key="3">
    <source>
        <dbReference type="EMBL" id="TCO80369.1"/>
    </source>
</evidence>
<evidence type="ECO:0000259" key="2">
    <source>
        <dbReference type="Pfam" id="PF03413"/>
    </source>
</evidence>
<accession>A0A4R2L865</accession>
<reference evidence="3 4" key="1">
    <citation type="submission" date="2019-03" db="EMBL/GenBank/DDBJ databases">
        <title>Genomic Encyclopedia of Type Strains, Phase IV (KMG-IV): sequencing the most valuable type-strain genomes for metagenomic binning, comparative biology and taxonomic classification.</title>
        <authorList>
            <person name="Goeker M."/>
        </authorList>
    </citation>
    <scope>NUCLEOTIDE SEQUENCE [LARGE SCALE GENOMIC DNA]</scope>
    <source>
        <strain evidence="3 4">DSM 25287</strain>
    </source>
</reference>
<dbReference type="Pfam" id="PF03413">
    <property type="entry name" value="PepSY"/>
    <property type="match status" value="1"/>
</dbReference>
<name>A0A4R2L865_9GAMM</name>
<comment type="caution">
    <text evidence="3">The sequence shown here is derived from an EMBL/GenBank/DDBJ whole genome shotgun (WGS) entry which is preliminary data.</text>
</comment>
<dbReference type="InterPro" id="IPR025711">
    <property type="entry name" value="PepSY"/>
</dbReference>
<dbReference type="RefSeq" id="WP_132543419.1">
    <property type="nucleotide sequence ID" value="NZ_SLWY01000014.1"/>
</dbReference>
<dbReference type="EMBL" id="SLWY01000014">
    <property type="protein sequence ID" value="TCO80369.1"/>
    <property type="molecule type" value="Genomic_DNA"/>
</dbReference>
<proteinExistence type="predicted"/>
<evidence type="ECO:0000313" key="4">
    <source>
        <dbReference type="Proteomes" id="UP000295765"/>
    </source>
</evidence>
<protein>
    <submittedName>
        <fullName evidence="3">Peptidase YpeB-like protein</fullName>
    </submittedName>
</protein>
<gene>
    <name evidence="3" type="ORF">EV699_11413</name>
</gene>
<organism evidence="3 4">
    <name type="scientific">Plasticicumulans lactativorans</name>
    <dbReference type="NCBI Taxonomy" id="1133106"/>
    <lineage>
        <taxon>Bacteria</taxon>
        <taxon>Pseudomonadati</taxon>
        <taxon>Pseudomonadota</taxon>
        <taxon>Gammaproteobacteria</taxon>
        <taxon>Candidatus Competibacteraceae</taxon>
        <taxon>Plasticicumulans</taxon>
    </lineage>
</organism>
<dbReference type="Gene3D" id="3.10.450.40">
    <property type="match status" value="1"/>
</dbReference>
<keyword evidence="4" id="KW-1185">Reference proteome</keyword>
<feature type="domain" description="PepSY" evidence="2">
    <location>
        <begin position="24"/>
        <end position="77"/>
    </location>
</feature>
<sequence length="83" mass="8907">MRTLNTLIAAALLATAGSAFAADMTKEEAIAKATALHPGEVVKAYKETQKGRELWEVQIKGADGKKVNVFYDVVTGELNKDAK</sequence>
<dbReference type="OrthoDB" id="7067884at2"/>
<feature type="chain" id="PRO_5020921024" evidence="1">
    <location>
        <begin position="22"/>
        <end position="83"/>
    </location>
</feature>
<keyword evidence="1" id="KW-0732">Signal</keyword>
<evidence type="ECO:0000256" key="1">
    <source>
        <dbReference type="SAM" id="SignalP"/>
    </source>
</evidence>
<feature type="signal peptide" evidence="1">
    <location>
        <begin position="1"/>
        <end position="21"/>
    </location>
</feature>